<feature type="chain" id="PRO_5034139258" evidence="2">
    <location>
        <begin position="17"/>
        <end position="281"/>
    </location>
</feature>
<accession>A0A8H5LP87</accession>
<dbReference type="Proteomes" id="UP000518752">
    <property type="component" value="Unassembled WGS sequence"/>
</dbReference>
<protein>
    <submittedName>
        <fullName evidence="3">Uncharacterized protein</fullName>
    </submittedName>
</protein>
<evidence type="ECO:0000256" key="1">
    <source>
        <dbReference type="SAM" id="MobiDB-lite"/>
    </source>
</evidence>
<organism evidence="3 4">
    <name type="scientific">Collybiopsis confluens</name>
    <dbReference type="NCBI Taxonomy" id="2823264"/>
    <lineage>
        <taxon>Eukaryota</taxon>
        <taxon>Fungi</taxon>
        <taxon>Dikarya</taxon>
        <taxon>Basidiomycota</taxon>
        <taxon>Agaricomycotina</taxon>
        <taxon>Agaricomycetes</taxon>
        <taxon>Agaricomycetidae</taxon>
        <taxon>Agaricales</taxon>
        <taxon>Marasmiineae</taxon>
        <taxon>Omphalotaceae</taxon>
        <taxon>Collybiopsis</taxon>
    </lineage>
</organism>
<dbReference type="EMBL" id="JAACJN010000185">
    <property type="protein sequence ID" value="KAF5364537.1"/>
    <property type="molecule type" value="Genomic_DNA"/>
</dbReference>
<gene>
    <name evidence="3" type="ORF">D9757_011337</name>
</gene>
<feature type="signal peptide" evidence="2">
    <location>
        <begin position="1"/>
        <end position="16"/>
    </location>
</feature>
<feature type="compositionally biased region" description="Acidic residues" evidence="1">
    <location>
        <begin position="173"/>
        <end position="188"/>
    </location>
</feature>
<keyword evidence="2" id="KW-0732">Signal</keyword>
<dbReference type="OrthoDB" id="2996582at2759"/>
<keyword evidence="4" id="KW-1185">Reference proteome</keyword>
<sequence>MVILTDFYLVLRLTSLQIIDEDSAHQTPTQAQSRSRLESDPYPLWDAVWTTFASRADGGIKSEVSVSVSSQYTLEYKFTNARKKSSYLSKKPDFLILNLDDTWSPRLIFWVEAKKLVFSDWFSEDGKKEAFDIVLQTLGQVNTQAQYAWAHFHLPDAAIIHAIINAAHTRSQDDDEAGEDNDDDDDDINTQPSFPCGRQAHCLFNITEKRLQENTFNLKEVEIEKVRINPEPFNALRIILNGHHGVRRIMQNVSWFDCNYASPPARLKARPRYEEVKFSDQ</sequence>
<evidence type="ECO:0000313" key="3">
    <source>
        <dbReference type="EMBL" id="KAF5364537.1"/>
    </source>
</evidence>
<reference evidence="3 4" key="1">
    <citation type="journal article" date="2020" name="ISME J.">
        <title>Uncovering the hidden diversity of litter-decomposition mechanisms in mushroom-forming fungi.</title>
        <authorList>
            <person name="Floudas D."/>
            <person name="Bentzer J."/>
            <person name="Ahren D."/>
            <person name="Johansson T."/>
            <person name="Persson P."/>
            <person name="Tunlid A."/>
        </authorList>
    </citation>
    <scope>NUCLEOTIDE SEQUENCE [LARGE SCALE GENOMIC DNA]</scope>
    <source>
        <strain evidence="3 4">CBS 406.79</strain>
    </source>
</reference>
<evidence type="ECO:0000256" key="2">
    <source>
        <dbReference type="SAM" id="SignalP"/>
    </source>
</evidence>
<dbReference type="AlphaFoldDB" id="A0A8H5LP87"/>
<evidence type="ECO:0000313" key="4">
    <source>
        <dbReference type="Proteomes" id="UP000518752"/>
    </source>
</evidence>
<comment type="caution">
    <text evidence="3">The sequence shown here is derived from an EMBL/GenBank/DDBJ whole genome shotgun (WGS) entry which is preliminary data.</text>
</comment>
<proteinExistence type="predicted"/>
<name>A0A8H5LP87_9AGAR</name>
<feature type="region of interest" description="Disordered" evidence="1">
    <location>
        <begin position="170"/>
        <end position="194"/>
    </location>
</feature>